<dbReference type="PROSITE" id="PS00154">
    <property type="entry name" value="ATPASE_E1_E2"/>
    <property type="match status" value="1"/>
</dbReference>
<sequence>MSEKAVPRSIPPGKFTCPMHPEVRAEKPGYCPKCGMTLEPVDPASTAGPTEYTCPMHPEIVRDQPGSCPICGMALEPRNVSADTENPELTNMTKRFWIAVALTLPLLAVMVSDLLPGHPLEHLLPGRWLGWVEFAFATPVVLWAGWPFFERGWASVVHRSPNMFTLIAMGAGAAYLYSVAAVFAPGLFPRTFRDMSGNLALYFEAAAVITTLVLLGQVLELKARSRTSSAIKALLGLAPKTARRISRDGKEADVVLSEIQVGDHLRVRPGEKVPTDGSVIEGRSSVDESMVSGEPIPVEKTVGAKVVGGTINGTGSFVMKVERVGADTLLAQIVKMVSAAQRTRAPIQRLADRVAKYFVPAVLLSAVITFAVWAVFGPQPHYAHALVNAVAVLIIACPCALGLATPMSIMVGTGRGAGEGILIRNAEALEIFERVDTLVVDKTGTLTEGKPRLTAVIPAEGFDETQLLQSVASLEKASEHPLAAAILAGAREKHIELVTVAEFQSITGKGVTGTLQGKRIGIGNTALMKDLGASAEALQERAESLRKEGQTVMFVASDGRFAGLIAVADPIKASSLQAIEQLKQAGIKVVMVTGDNHTTAAAVARKLGIAFEADVLPEKKAEVVKKLQSQGAVVAMAGDGVNDAPALAQAQVGIAMGTGTDVAMETGGITLVKGDLREIVKARQLSKRTMGNIRENLFFAFIYNALGVPVAAGVLYPVFGLLLNPMIAAAAMSFSSVCVIANALRLRTAKL</sequence>
<dbReference type="GO" id="GO:0043682">
    <property type="term" value="F:P-type divalent copper transporter activity"/>
    <property type="evidence" value="ECO:0007669"/>
    <property type="project" value="TreeGrafter"/>
</dbReference>
<dbReference type="SUPFAM" id="SSF56784">
    <property type="entry name" value="HAD-like"/>
    <property type="match status" value="1"/>
</dbReference>
<keyword evidence="6 11" id="KW-0547">Nucleotide-binding</keyword>
<dbReference type="InterPro" id="IPR008250">
    <property type="entry name" value="ATPase_P-typ_transduc_dom_A_sf"/>
</dbReference>
<dbReference type="AlphaFoldDB" id="A0A841JXS4"/>
<gene>
    <name evidence="14" type="ORF">HNQ77_001740</name>
</gene>
<dbReference type="InterPro" id="IPR023214">
    <property type="entry name" value="HAD_sf"/>
</dbReference>
<feature type="domain" description="Heavy metal binding" evidence="13">
    <location>
        <begin position="52"/>
        <end position="77"/>
    </location>
</feature>
<comment type="caution">
    <text evidence="14">The sequence shown here is derived from an EMBL/GenBank/DDBJ whole genome shotgun (WGS) entry which is preliminary data.</text>
</comment>
<dbReference type="InterPro" id="IPR023299">
    <property type="entry name" value="ATPase_P-typ_cyto_dom_N"/>
</dbReference>
<evidence type="ECO:0000256" key="5">
    <source>
        <dbReference type="ARBA" id="ARBA00022723"/>
    </source>
</evidence>
<dbReference type="GO" id="GO:0055070">
    <property type="term" value="P:copper ion homeostasis"/>
    <property type="evidence" value="ECO:0007669"/>
    <property type="project" value="TreeGrafter"/>
</dbReference>
<feature type="transmembrane region" description="Helical" evidence="11">
    <location>
        <begin position="199"/>
        <end position="219"/>
    </location>
</feature>
<dbReference type="Pfam" id="PF00122">
    <property type="entry name" value="E1-E2_ATPase"/>
    <property type="match status" value="1"/>
</dbReference>
<feature type="transmembrane region" description="Helical" evidence="11">
    <location>
        <begin position="96"/>
        <end position="116"/>
    </location>
</feature>
<keyword evidence="7 11" id="KW-0067">ATP-binding</keyword>
<protein>
    <submittedName>
        <fullName evidence="14">Cu+-exporting ATPase</fullName>
    </submittedName>
</protein>
<evidence type="ECO:0000313" key="14">
    <source>
        <dbReference type="EMBL" id="MBB6143791.1"/>
    </source>
</evidence>
<dbReference type="NCBIfam" id="TIGR01525">
    <property type="entry name" value="ATPase-IB_hvy"/>
    <property type="match status" value="1"/>
</dbReference>
<dbReference type="GO" id="GO:0060003">
    <property type="term" value="P:copper ion export"/>
    <property type="evidence" value="ECO:0007669"/>
    <property type="project" value="UniProtKB-ARBA"/>
</dbReference>
<evidence type="ECO:0000259" key="13">
    <source>
        <dbReference type="Pfam" id="PF19335"/>
    </source>
</evidence>
<evidence type="ECO:0000259" key="12">
    <source>
        <dbReference type="Pfam" id="PF00122"/>
    </source>
</evidence>
<dbReference type="PANTHER" id="PTHR43520:SF8">
    <property type="entry name" value="P-TYPE CU(+) TRANSPORTER"/>
    <property type="match status" value="1"/>
</dbReference>
<feature type="transmembrane region" description="Helical" evidence="11">
    <location>
        <begin position="382"/>
        <end position="405"/>
    </location>
</feature>
<evidence type="ECO:0000256" key="11">
    <source>
        <dbReference type="RuleBase" id="RU362081"/>
    </source>
</evidence>
<dbReference type="GO" id="GO:0005886">
    <property type="term" value="C:plasma membrane"/>
    <property type="evidence" value="ECO:0007669"/>
    <property type="project" value="UniProtKB-SubCell"/>
</dbReference>
<feature type="domain" description="P-type ATPase A" evidence="12">
    <location>
        <begin position="237"/>
        <end position="337"/>
    </location>
</feature>
<comment type="subcellular location">
    <subcellularLocation>
        <location evidence="1">Cell membrane</location>
        <topology evidence="1">Multi-pass membrane protein</topology>
    </subcellularLocation>
</comment>
<dbReference type="FunFam" id="2.70.150.10:FF:000020">
    <property type="entry name" value="Copper-exporting P-type ATPase A"/>
    <property type="match status" value="1"/>
</dbReference>
<dbReference type="SUPFAM" id="SSF81665">
    <property type="entry name" value="Calcium ATPase, transmembrane domain M"/>
    <property type="match status" value="1"/>
</dbReference>
<dbReference type="InterPro" id="IPR045800">
    <property type="entry name" value="HMBD"/>
</dbReference>
<evidence type="ECO:0000256" key="4">
    <source>
        <dbReference type="ARBA" id="ARBA00022692"/>
    </source>
</evidence>
<comment type="similarity">
    <text evidence="2 11">Belongs to the cation transport ATPase (P-type) (TC 3.A.3) family. Type IB subfamily.</text>
</comment>
<reference evidence="14 15" key="1">
    <citation type="submission" date="2020-08" db="EMBL/GenBank/DDBJ databases">
        <title>Genomic Encyclopedia of Type Strains, Phase IV (KMG-IV): sequencing the most valuable type-strain genomes for metagenomic binning, comparative biology and taxonomic classification.</title>
        <authorList>
            <person name="Goeker M."/>
        </authorList>
    </citation>
    <scope>NUCLEOTIDE SEQUENCE [LARGE SCALE GENOMIC DNA]</scope>
    <source>
        <strain evidence="14 15">DSM 103733</strain>
    </source>
</reference>
<dbReference type="InterPro" id="IPR027256">
    <property type="entry name" value="P-typ_ATPase_IB"/>
</dbReference>
<dbReference type="PANTHER" id="PTHR43520">
    <property type="entry name" value="ATP7, ISOFORM B"/>
    <property type="match status" value="1"/>
</dbReference>
<dbReference type="GO" id="GO:0016887">
    <property type="term" value="F:ATP hydrolysis activity"/>
    <property type="evidence" value="ECO:0007669"/>
    <property type="project" value="InterPro"/>
</dbReference>
<feature type="transmembrane region" description="Helical" evidence="11">
    <location>
        <begin position="725"/>
        <end position="744"/>
    </location>
</feature>
<dbReference type="GO" id="GO:0005507">
    <property type="term" value="F:copper ion binding"/>
    <property type="evidence" value="ECO:0007669"/>
    <property type="project" value="TreeGrafter"/>
</dbReference>
<feature type="domain" description="Heavy metal binding" evidence="13">
    <location>
        <begin position="14"/>
        <end position="41"/>
    </location>
</feature>
<dbReference type="SFLD" id="SFLDG00002">
    <property type="entry name" value="C1.7:_P-type_atpase_like"/>
    <property type="match status" value="1"/>
</dbReference>
<keyword evidence="8" id="KW-1278">Translocase</keyword>
<keyword evidence="5 11" id="KW-0479">Metal-binding</keyword>
<dbReference type="Gene3D" id="3.40.1110.10">
    <property type="entry name" value="Calcium-transporting ATPase, cytoplasmic domain N"/>
    <property type="match status" value="1"/>
</dbReference>
<evidence type="ECO:0000256" key="6">
    <source>
        <dbReference type="ARBA" id="ARBA00022741"/>
    </source>
</evidence>
<dbReference type="OrthoDB" id="9813266at2"/>
<dbReference type="EMBL" id="JACHEK010000003">
    <property type="protein sequence ID" value="MBB6143791.1"/>
    <property type="molecule type" value="Genomic_DNA"/>
</dbReference>
<dbReference type="Gene3D" id="3.40.50.1000">
    <property type="entry name" value="HAD superfamily/HAD-like"/>
    <property type="match status" value="1"/>
</dbReference>
<keyword evidence="10 11" id="KW-0472">Membrane</keyword>
<dbReference type="InterPro" id="IPR001757">
    <property type="entry name" value="P_typ_ATPase"/>
</dbReference>
<evidence type="ECO:0000313" key="15">
    <source>
        <dbReference type="Proteomes" id="UP000538666"/>
    </source>
</evidence>
<dbReference type="SFLD" id="SFLDS00003">
    <property type="entry name" value="Haloacid_Dehalogenase"/>
    <property type="match status" value="1"/>
</dbReference>
<dbReference type="SUPFAM" id="SSF81653">
    <property type="entry name" value="Calcium ATPase, transduction domain A"/>
    <property type="match status" value="1"/>
</dbReference>
<feature type="transmembrane region" description="Helical" evidence="11">
    <location>
        <begin position="357"/>
        <end position="376"/>
    </location>
</feature>
<dbReference type="SFLD" id="SFLDF00027">
    <property type="entry name" value="p-type_atpase"/>
    <property type="match status" value="1"/>
</dbReference>
<feature type="transmembrane region" description="Helical" evidence="11">
    <location>
        <begin position="161"/>
        <end position="187"/>
    </location>
</feature>
<dbReference type="InterPro" id="IPR044492">
    <property type="entry name" value="P_typ_ATPase_HD_dom"/>
</dbReference>
<feature type="transmembrane region" description="Helical" evidence="11">
    <location>
        <begin position="128"/>
        <end position="149"/>
    </location>
</feature>
<keyword evidence="9 11" id="KW-1133">Transmembrane helix</keyword>
<evidence type="ECO:0000256" key="8">
    <source>
        <dbReference type="ARBA" id="ARBA00022967"/>
    </source>
</evidence>
<dbReference type="InterPro" id="IPR036412">
    <property type="entry name" value="HAD-like_sf"/>
</dbReference>
<keyword evidence="15" id="KW-1185">Reference proteome</keyword>
<feature type="transmembrane region" description="Helical" evidence="11">
    <location>
        <begin position="697"/>
        <end position="719"/>
    </location>
</feature>
<accession>A0A841JXS4</accession>
<evidence type="ECO:0000256" key="2">
    <source>
        <dbReference type="ARBA" id="ARBA00006024"/>
    </source>
</evidence>
<evidence type="ECO:0000256" key="10">
    <source>
        <dbReference type="ARBA" id="ARBA00023136"/>
    </source>
</evidence>
<dbReference type="Proteomes" id="UP000538666">
    <property type="component" value="Unassembled WGS sequence"/>
</dbReference>
<dbReference type="RefSeq" id="WP_050058631.1">
    <property type="nucleotide sequence ID" value="NZ_JACHEK010000003.1"/>
</dbReference>
<dbReference type="NCBIfam" id="TIGR01494">
    <property type="entry name" value="ATPase_P-type"/>
    <property type="match status" value="1"/>
</dbReference>
<dbReference type="Pfam" id="PF19335">
    <property type="entry name" value="HMBD"/>
    <property type="match status" value="2"/>
</dbReference>
<organism evidence="14 15">
    <name type="scientific">Silvibacterium bohemicum</name>
    <dbReference type="NCBI Taxonomy" id="1577686"/>
    <lineage>
        <taxon>Bacteria</taxon>
        <taxon>Pseudomonadati</taxon>
        <taxon>Acidobacteriota</taxon>
        <taxon>Terriglobia</taxon>
        <taxon>Terriglobales</taxon>
        <taxon>Acidobacteriaceae</taxon>
        <taxon>Silvibacterium</taxon>
    </lineage>
</organism>
<dbReference type="GO" id="GO:0005524">
    <property type="term" value="F:ATP binding"/>
    <property type="evidence" value="ECO:0007669"/>
    <property type="project" value="UniProtKB-UniRule"/>
</dbReference>
<evidence type="ECO:0000256" key="7">
    <source>
        <dbReference type="ARBA" id="ARBA00022840"/>
    </source>
</evidence>
<evidence type="ECO:0000256" key="1">
    <source>
        <dbReference type="ARBA" id="ARBA00004651"/>
    </source>
</evidence>
<proteinExistence type="inferred from homology"/>
<dbReference type="CDD" id="cd02094">
    <property type="entry name" value="P-type_ATPase_Cu-like"/>
    <property type="match status" value="1"/>
</dbReference>
<name>A0A841JXS4_9BACT</name>
<dbReference type="PRINTS" id="PR00119">
    <property type="entry name" value="CATATPASE"/>
</dbReference>
<dbReference type="InterPro" id="IPR059000">
    <property type="entry name" value="ATPase_P-type_domA"/>
</dbReference>
<dbReference type="PRINTS" id="PR00943">
    <property type="entry name" value="CUATPASE"/>
</dbReference>
<dbReference type="InterPro" id="IPR018303">
    <property type="entry name" value="ATPase_P-typ_P_site"/>
</dbReference>
<evidence type="ECO:0000256" key="9">
    <source>
        <dbReference type="ARBA" id="ARBA00022989"/>
    </source>
</evidence>
<keyword evidence="4 11" id="KW-0812">Transmembrane</keyword>
<evidence type="ECO:0000256" key="3">
    <source>
        <dbReference type="ARBA" id="ARBA00022475"/>
    </source>
</evidence>
<keyword evidence="3 11" id="KW-1003">Cell membrane</keyword>
<dbReference type="Gene3D" id="2.70.150.10">
    <property type="entry name" value="Calcium-transporting ATPase, cytoplasmic transduction domain A"/>
    <property type="match status" value="1"/>
</dbReference>
<dbReference type="InterPro" id="IPR023298">
    <property type="entry name" value="ATPase_P-typ_TM_dom_sf"/>
</dbReference>
<dbReference type="Pfam" id="PF00702">
    <property type="entry name" value="Hydrolase"/>
    <property type="match status" value="1"/>
</dbReference>
<dbReference type="NCBIfam" id="TIGR01511">
    <property type="entry name" value="ATPase-IB1_Cu"/>
    <property type="match status" value="1"/>
</dbReference>